<dbReference type="InterPro" id="IPR009091">
    <property type="entry name" value="RCC1/BLIP-II"/>
</dbReference>
<comment type="caution">
    <text evidence="3">The sequence shown here is derived from an EMBL/GenBank/DDBJ whole genome shotgun (WGS) entry which is preliminary data.</text>
</comment>
<organism evidence="3 4">
    <name type="scientific">Trema orientale</name>
    <name type="common">Charcoal tree</name>
    <name type="synonym">Celtis orientalis</name>
    <dbReference type="NCBI Taxonomy" id="63057"/>
    <lineage>
        <taxon>Eukaryota</taxon>
        <taxon>Viridiplantae</taxon>
        <taxon>Streptophyta</taxon>
        <taxon>Embryophyta</taxon>
        <taxon>Tracheophyta</taxon>
        <taxon>Spermatophyta</taxon>
        <taxon>Magnoliopsida</taxon>
        <taxon>eudicotyledons</taxon>
        <taxon>Gunneridae</taxon>
        <taxon>Pentapetalae</taxon>
        <taxon>rosids</taxon>
        <taxon>fabids</taxon>
        <taxon>Rosales</taxon>
        <taxon>Cannabaceae</taxon>
        <taxon>Trema</taxon>
    </lineage>
</organism>
<dbReference type="SUPFAM" id="SSF50985">
    <property type="entry name" value="RCC1/BLIP-II"/>
    <property type="match status" value="1"/>
</dbReference>
<dbReference type="Gene3D" id="2.130.10.30">
    <property type="entry name" value="Regulator of chromosome condensation 1/beta-lactamase-inhibitor protein II"/>
    <property type="match status" value="1"/>
</dbReference>
<dbReference type="InParanoid" id="A0A2P5AS35"/>
<protein>
    <submittedName>
        <fullName evidence="3">Regulator of chromosome condensation</fullName>
    </submittedName>
</protein>
<name>A0A2P5AS35_TREOI</name>
<dbReference type="PRINTS" id="PR00633">
    <property type="entry name" value="RCCNDNSATION"/>
</dbReference>
<accession>A0A2P5AS35</accession>
<dbReference type="Pfam" id="PF00415">
    <property type="entry name" value="RCC1"/>
    <property type="match status" value="1"/>
</dbReference>
<sequence length="106" mass="11083">MAVTDAPPNAGDLSKKVVAIASGEAHTLALTGDGRIHSWGRGMFGRLGTGSEADELSPVEVKFDISQGSDERRIKLVGVAAGAYHSLALADDGSVWSWGYNICILL</sequence>
<dbReference type="PROSITE" id="PS50012">
    <property type="entry name" value="RCC1_3"/>
    <property type="match status" value="1"/>
</dbReference>
<dbReference type="STRING" id="63057.A0A2P5AS35"/>
<dbReference type="Proteomes" id="UP000237000">
    <property type="component" value="Unassembled WGS sequence"/>
</dbReference>
<evidence type="ECO:0000256" key="1">
    <source>
        <dbReference type="ARBA" id="ARBA00022737"/>
    </source>
</evidence>
<gene>
    <name evidence="3" type="ORF">TorRG33x02_342810</name>
</gene>
<evidence type="ECO:0000313" key="4">
    <source>
        <dbReference type="Proteomes" id="UP000237000"/>
    </source>
</evidence>
<keyword evidence="4" id="KW-1185">Reference proteome</keyword>
<dbReference type="OrthoDB" id="61110at2759"/>
<feature type="repeat" description="RCC1" evidence="2">
    <location>
        <begin position="34"/>
        <end position="92"/>
    </location>
</feature>
<proteinExistence type="predicted"/>
<dbReference type="EMBL" id="JXTC01000721">
    <property type="protein sequence ID" value="PON39347.1"/>
    <property type="molecule type" value="Genomic_DNA"/>
</dbReference>
<evidence type="ECO:0000256" key="2">
    <source>
        <dbReference type="PROSITE-ProRule" id="PRU00235"/>
    </source>
</evidence>
<keyword evidence="1" id="KW-0677">Repeat</keyword>
<reference evidence="4" key="1">
    <citation type="submission" date="2016-06" db="EMBL/GenBank/DDBJ databases">
        <title>Parallel loss of symbiosis genes in relatives of nitrogen-fixing non-legume Parasponia.</title>
        <authorList>
            <person name="Van Velzen R."/>
            <person name="Holmer R."/>
            <person name="Bu F."/>
            <person name="Rutten L."/>
            <person name="Van Zeijl A."/>
            <person name="Liu W."/>
            <person name="Santuari L."/>
            <person name="Cao Q."/>
            <person name="Sharma T."/>
            <person name="Shen D."/>
            <person name="Roswanjaya Y."/>
            <person name="Wardhani T."/>
            <person name="Kalhor M.S."/>
            <person name="Jansen J."/>
            <person name="Van den Hoogen J."/>
            <person name="Gungor B."/>
            <person name="Hartog M."/>
            <person name="Hontelez J."/>
            <person name="Verver J."/>
            <person name="Yang W.-C."/>
            <person name="Schijlen E."/>
            <person name="Repin R."/>
            <person name="Schilthuizen M."/>
            <person name="Schranz E."/>
            <person name="Heidstra R."/>
            <person name="Miyata K."/>
            <person name="Fedorova E."/>
            <person name="Kohlen W."/>
            <person name="Bisseling T."/>
            <person name="Smit S."/>
            <person name="Geurts R."/>
        </authorList>
    </citation>
    <scope>NUCLEOTIDE SEQUENCE [LARGE SCALE GENOMIC DNA]</scope>
    <source>
        <strain evidence="4">cv. RG33-2</strain>
    </source>
</reference>
<dbReference type="PANTHER" id="PTHR22872">
    <property type="entry name" value="BTK-BINDING PROTEIN-RELATED"/>
    <property type="match status" value="1"/>
</dbReference>
<dbReference type="InterPro" id="IPR051625">
    <property type="entry name" value="Signaling_Regulatory_Domain"/>
</dbReference>
<dbReference type="AlphaFoldDB" id="A0A2P5AS35"/>
<dbReference type="PROSITE" id="PS00626">
    <property type="entry name" value="RCC1_2"/>
    <property type="match status" value="1"/>
</dbReference>
<evidence type="ECO:0000313" key="3">
    <source>
        <dbReference type="EMBL" id="PON39347.1"/>
    </source>
</evidence>
<dbReference type="InterPro" id="IPR000408">
    <property type="entry name" value="Reg_chr_condens"/>
</dbReference>